<keyword evidence="5" id="KW-1185">Reference proteome</keyword>
<organism evidence="4 5">
    <name type="scientific">Drosophila yakuba</name>
    <name type="common">Fruit fly</name>
    <dbReference type="NCBI Taxonomy" id="7245"/>
    <lineage>
        <taxon>Eukaryota</taxon>
        <taxon>Metazoa</taxon>
        <taxon>Ecdysozoa</taxon>
        <taxon>Arthropoda</taxon>
        <taxon>Hexapoda</taxon>
        <taxon>Insecta</taxon>
        <taxon>Pterygota</taxon>
        <taxon>Neoptera</taxon>
        <taxon>Endopterygota</taxon>
        <taxon>Diptera</taxon>
        <taxon>Brachycera</taxon>
        <taxon>Muscomorpha</taxon>
        <taxon>Ephydroidea</taxon>
        <taxon>Drosophilidae</taxon>
        <taxon>Drosophila</taxon>
        <taxon>Sophophora</taxon>
    </lineage>
</organism>
<dbReference type="PROSITE" id="PS50102">
    <property type="entry name" value="RRM"/>
    <property type="match status" value="1"/>
</dbReference>
<evidence type="ECO:0000313" key="5">
    <source>
        <dbReference type="Proteomes" id="UP000002282"/>
    </source>
</evidence>
<evidence type="ECO:0000313" key="4">
    <source>
        <dbReference type="EMBL" id="EDX00850.1"/>
    </source>
</evidence>
<feature type="domain" description="RRM" evidence="3">
    <location>
        <begin position="20"/>
        <end position="89"/>
    </location>
</feature>
<name>B4PXJ7_DROYA</name>
<reference evidence="4 5" key="2">
    <citation type="journal article" date="2007" name="PLoS Biol.">
        <title>Principles of genome evolution in the Drosophila melanogaster species group.</title>
        <authorList>
            <person name="Ranz J.M."/>
            <person name="Maurin D."/>
            <person name="Chan Y.S."/>
            <person name="von Grotthuss M."/>
            <person name="Hillier L.W."/>
            <person name="Roote J."/>
            <person name="Ashburner M."/>
            <person name="Bergman C.M."/>
        </authorList>
    </citation>
    <scope>NUCLEOTIDE SEQUENCE [LARGE SCALE GENOMIC DNA]</scope>
    <source>
        <strain evidence="5">Tai18E2 / Tucson 14021-0261.01</strain>
    </source>
</reference>
<reference evidence="4 5" key="1">
    <citation type="journal article" date="2007" name="Nature">
        <title>Evolution of genes and genomes on the Drosophila phylogeny.</title>
        <authorList>
            <consortium name="Drosophila 12 Genomes Consortium"/>
            <person name="Clark A.G."/>
            <person name="Eisen M.B."/>
            <person name="Smith D.R."/>
            <person name="Bergman C.M."/>
            <person name="Oliver B."/>
            <person name="Markow T.A."/>
            <person name="Kaufman T.C."/>
            <person name="Kellis M."/>
            <person name="Gelbart W."/>
            <person name="Iyer V.N."/>
            <person name="Pollard D.A."/>
            <person name="Sackton T.B."/>
            <person name="Larracuente A.M."/>
            <person name="Singh N.D."/>
            <person name="Abad J.P."/>
            <person name="Abt D.N."/>
            <person name="Adryan B."/>
            <person name="Aguade M."/>
            <person name="Akashi H."/>
            <person name="Anderson W.W."/>
            <person name="Aquadro C.F."/>
            <person name="Ardell D.H."/>
            <person name="Arguello R."/>
            <person name="Artieri C.G."/>
            <person name="Barbash D.A."/>
            <person name="Barker D."/>
            <person name="Barsanti P."/>
            <person name="Batterham P."/>
            <person name="Batzoglou S."/>
            <person name="Begun D."/>
            <person name="Bhutkar A."/>
            <person name="Blanco E."/>
            <person name="Bosak S.A."/>
            <person name="Bradley R.K."/>
            <person name="Brand A.D."/>
            <person name="Brent M.R."/>
            <person name="Brooks A.N."/>
            <person name="Brown R.H."/>
            <person name="Butlin R.K."/>
            <person name="Caggese C."/>
            <person name="Calvi B.R."/>
            <person name="Bernardo de Carvalho A."/>
            <person name="Caspi A."/>
            <person name="Castrezana S."/>
            <person name="Celniker S.E."/>
            <person name="Chang J.L."/>
            <person name="Chapple C."/>
            <person name="Chatterji S."/>
            <person name="Chinwalla A."/>
            <person name="Civetta A."/>
            <person name="Clifton S.W."/>
            <person name="Comeron J.M."/>
            <person name="Costello J.C."/>
            <person name="Coyne J.A."/>
            <person name="Daub J."/>
            <person name="David R.G."/>
            <person name="Delcher A.L."/>
            <person name="Delehaunty K."/>
            <person name="Do C.B."/>
            <person name="Ebling H."/>
            <person name="Edwards K."/>
            <person name="Eickbush T."/>
            <person name="Evans J.D."/>
            <person name="Filipski A."/>
            <person name="Findeiss S."/>
            <person name="Freyhult E."/>
            <person name="Fulton L."/>
            <person name="Fulton R."/>
            <person name="Garcia A.C."/>
            <person name="Gardiner A."/>
            <person name="Garfield D.A."/>
            <person name="Garvin B.E."/>
            <person name="Gibson G."/>
            <person name="Gilbert D."/>
            <person name="Gnerre S."/>
            <person name="Godfrey J."/>
            <person name="Good R."/>
            <person name="Gotea V."/>
            <person name="Gravely B."/>
            <person name="Greenberg A.J."/>
            <person name="Griffiths-Jones S."/>
            <person name="Gross S."/>
            <person name="Guigo R."/>
            <person name="Gustafson E.A."/>
            <person name="Haerty W."/>
            <person name="Hahn M.W."/>
            <person name="Halligan D.L."/>
            <person name="Halpern A.L."/>
            <person name="Halter G.M."/>
            <person name="Han M.V."/>
            <person name="Heger A."/>
            <person name="Hillier L."/>
            <person name="Hinrichs A.S."/>
            <person name="Holmes I."/>
            <person name="Hoskins R.A."/>
            <person name="Hubisz M.J."/>
            <person name="Hultmark D."/>
            <person name="Huntley M.A."/>
            <person name="Jaffe D.B."/>
            <person name="Jagadeeshan S."/>
            <person name="Jeck W.R."/>
            <person name="Johnson J."/>
            <person name="Jones C.D."/>
            <person name="Jordan W.C."/>
            <person name="Karpen G.H."/>
            <person name="Kataoka E."/>
            <person name="Keightley P.D."/>
            <person name="Kheradpour P."/>
            <person name="Kirkness E.F."/>
            <person name="Koerich L.B."/>
            <person name="Kristiansen K."/>
            <person name="Kudrna D."/>
            <person name="Kulathinal R.J."/>
            <person name="Kumar S."/>
            <person name="Kwok R."/>
            <person name="Lander E."/>
            <person name="Langley C.H."/>
            <person name="Lapoint R."/>
            <person name="Lazzaro B.P."/>
            <person name="Lee S.J."/>
            <person name="Levesque L."/>
            <person name="Li R."/>
            <person name="Lin C.F."/>
            <person name="Lin M.F."/>
            <person name="Lindblad-Toh K."/>
            <person name="Llopart A."/>
            <person name="Long M."/>
            <person name="Low L."/>
            <person name="Lozovsky E."/>
            <person name="Lu J."/>
            <person name="Luo M."/>
            <person name="Machado C.A."/>
            <person name="Makalowski W."/>
            <person name="Marzo M."/>
            <person name="Matsuda M."/>
            <person name="Matzkin L."/>
            <person name="McAllister B."/>
            <person name="McBride C.S."/>
            <person name="McKernan B."/>
            <person name="McKernan K."/>
            <person name="Mendez-Lago M."/>
            <person name="Minx P."/>
            <person name="Mollenhauer M.U."/>
            <person name="Montooth K."/>
            <person name="Mount S.M."/>
            <person name="Mu X."/>
            <person name="Myers E."/>
            <person name="Negre B."/>
            <person name="Newfeld S."/>
            <person name="Nielsen R."/>
            <person name="Noor M.A."/>
            <person name="O'Grady P."/>
            <person name="Pachter L."/>
            <person name="Papaceit M."/>
            <person name="Parisi M.J."/>
            <person name="Parisi M."/>
            <person name="Parts L."/>
            <person name="Pedersen J.S."/>
            <person name="Pesole G."/>
            <person name="Phillippy A.M."/>
            <person name="Ponting C.P."/>
            <person name="Pop M."/>
            <person name="Porcelli D."/>
            <person name="Powell J.R."/>
            <person name="Prohaska S."/>
            <person name="Pruitt K."/>
            <person name="Puig M."/>
            <person name="Quesneville H."/>
            <person name="Ram K.R."/>
            <person name="Rand D."/>
            <person name="Rasmussen M.D."/>
            <person name="Reed L.K."/>
            <person name="Reenan R."/>
            <person name="Reily A."/>
            <person name="Remington K.A."/>
            <person name="Rieger T.T."/>
            <person name="Ritchie M.G."/>
            <person name="Robin C."/>
            <person name="Rogers Y.H."/>
            <person name="Rohde C."/>
            <person name="Rozas J."/>
            <person name="Rubenfield M.J."/>
            <person name="Ruiz A."/>
            <person name="Russo S."/>
            <person name="Salzberg S.L."/>
            <person name="Sanchez-Gracia A."/>
            <person name="Saranga D.J."/>
            <person name="Sato H."/>
            <person name="Schaeffer S.W."/>
            <person name="Schatz M.C."/>
            <person name="Schlenke T."/>
            <person name="Schwartz R."/>
            <person name="Segarra C."/>
            <person name="Singh R.S."/>
            <person name="Sirot L."/>
            <person name="Sirota M."/>
            <person name="Sisneros N.B."/>
            <person name="Smith C.D."/>
            <person name="Smith T.F."/>
            <person name="Spieth J."/>
            <person name="Stage D.E."/>
            <person name="Stark A."/>
            <person name="Stephan W."/>
            <person name="Strausberg R.L."/>
            <person name="Strempel S."/>
            <person name="Sturgill D."/>
            <person name="Sutton G."/>
            <person name="Sutton G.G."/>
            <person name="Tao W."/>
            <person name="Teichmann S."/>
            <person name="Tobari Y.N."/>
            <person name="Tomimura Y."/>
            <person name="Tsolas J.M."/>
            <person name="Valente V.L."/>
            <person name="Venter E."/>
            <person name="Venter J.C."/>
            <person name="Vicario S."/>
            <person name="Vieira F.G."/>
            <person name="Vilella A.J."/>
            <person name="Villasante A."/>
            <person name="Walenz B."/>
            <person name="Wang J."/>
            <person name="Wasserman M."/>
            <person name="Watts T."/>
            <person name="Wilson D."/>
            <person name="Wilson R.K."/>
            <person name="Wing R.A."/>
            <person name="Wolfner M.F."/>
            <person name="Wong A."/>
            <person name="Wong G.K."/>
            <person name="Wu C.I."/>
            <person name="Wu G."/>
            <person name="Yamamoto D."/>
            <person name="Yang H.P."/>
            <person name="Yang S.P."/>
            <person name="Yorke J.A."/>
            <person name="Yoshida K."/>
            <person name="Zdobnov E."/>
            <person name="Zhang P."/>
            <person name="Zhang Y."/>
            <person name="Zimin A.V."/>
            <person name="Baldwin J."/>
            <person name="Abdouelleil A."/>
            <person name="Abdulkadir J."/>
            <person name="Abebe A."/>
            <person name="Abera B."/>
            <person name="Abreu J."/>
            <person name="Acer S.C."/>
            <person name="Aftuck L."/>
            <person name="Alexander A."/>
            <person name="An P."/>
            <person name="Anderson E."/>
            <person name="Anderson S."/>
            <person name="Arachi H."/>
            <person name="Azer M."/>
            <person name="Bachantsang P."/>
            <person name="Barry A."/>
            <person name="Bayul T."/>
            <person name="Berlin A."/>
            <person name="Bessette D."/>
            <person name="Bloom T."/>
            <person name="Blye J."/>
            <person name="Boguslavskiy L."/>
            <person name="Bonnet C."/>
            <person name="Boukhgalter B."/>
            <person name="Bourzgui I."/>
            <person name="Brown A."/>
            <person name="Cahill P."/>
            <person name="Channer S."/>
            <person name="Cheshatsang Y."/>
            <person name="Chuda L."/>
            <person name="Citroen M."/>
            <person name="Collymore A."/>
            <person name="Cooke P."/>
            <person name="Costello M."/>
            <person name="D'Aco K."/>
            <person name="Daza R."/>
            <person name="De Haan G."/>
            <person name="DeGray S."/>
            <person name="DeMaso C."/>
            <person name="Dhargay N."/>
            <person name="Dooley K."/>
            <person name="Dooley E."/>
            <person name="Doricent M."/>
            <person name="Dorje P."/>
            <person name="Dorjee K."/>
            <person name="Dupes A."/>
            <person name="Elong R."/>
            <person name="Falk J."/>
            <person name="Farina A."/>
            <person name="Faro S."/>
            <person name="Ferguson D."/>
            <person name="Fisher S."/>
            <person name="Foley C.D."/>
            <person name="Franke A."/>
            <person name="Friedrich D."/>
            <person name="Gadbois L."/>
            <person name="Gearin G."/>
            <person name="Gearin C.R."/>
            <person name="Giannoukos G."/>
            <person name="Goode T."/>
            <person name="Graham J."/>
            <person name="Grandbois E."/>
            <person name="Grewal S."/>
            <person name="Gyaltsen K."/>
            <person name="Hafez N."/>
            <person name="Hagos B."/>
            <person name="Hall J."/>
            <person name="Henson C."/>
            <person name="Hollinger A."/>
            <person name="Honan T."/>
            <person name="Huard M.D."/>
            <person name="Hughes L."/>
            <person name="Hurhula B."/>
            <person name="Husby M.E."/>
            <person name="Kamat A."/>
            <person name="Kanga B."/>
            <person name="Kashin S."/>
            <person name="Khazanovich D."/>
            <person name="Kisner P."/>
            <person name="Lance K."/>
            <person name="Lara M."/>
            <person name="Lee W."/>
            <person name="Lennon N."/>
            <person name="Letendre F."/>
            <person name="LeVine R."/>
            <person name="Lipovsky A."/>
            <person name="Liu X."/>
            <person name="Liu J."/>
            <person name="Liu S."/>
            <person name="Lokyitsang T."/>
            <person name="Lokyitsang Y."/>
            <person name="Lubonja R."/>
            <person name="Lui A."/>
            <person name="MacDonald P."/>
            <person name="Magnisalis V."/>
            <person name="Maru K."/>
            <person name="Matthews C."/>
            <person name="McCusker W."/>
            <person name="McDonough S."/>
            <person name="Mehta T."/>
            <person name="Meldrim J."/>
            <person name="Meneus L."/>
            <person name="Mihai O."/>
            <person name="Mihalev A."/>
            <person name="Mihova T."/>
            <person name="Mittelman R."/>
            <person name="Mlenga V."/>
            <person name="Montmayeur A."/>
            <person name="Mulrain L."/>
            <person name="Navidi A."/>
            <person name="Naylor J."/>
            <person name="Negash T."/>
            <person name="Nguyen T."/>
            <person name="Nguyen N."/>
            <person name="Nicol R."/>
            <person name="Norbu C."/>
            <person name="Norbu N."/>
            <person name="Novod N."/>
            <person name="O'Neill B."/>
            <person name="Osman S."/>
            <person name="Markiewicz E."/>
            <person name="Oyono O.L."/>
            <person name="Patti C."/>
            <person name="Phunkhang P."/>
            <person name="Pierre F."/>
            <person name="Priest M."/>
            <person name="Raghuraman S."/>
            <person name="Rege F."/>
            <person name="Reyes R."/>
            <person name="Rise C."/>
            <person name="Rogov P."/>
            <person name="Ross K."/>
            <person name="Ryan E."/>
            <person name="Settipalli S."/>
            <person name="Shea T."/>
            <person name="Sherpa N."/>
            <person name="Shi L."/>
            <person name="Shih D."/>
            <person name="Sparrow T."/>
            <person name="Spaulding J."/>
            <person name="Stalker J."/>
            <person name="Stange-Thomann N."/>
            <person name="Stavropoulos S."/>
            <person name="Stone C."/>
            <person name="Strader C."/>
            <person name="Tesfaye S."/>
            <person name="Thomson T."/>
            <person name="Thoulutsang Y."/>
            <person name="Thoulutsang D."/>
            <person name="Topham K."/>
            <person name="Topping I."/>
            <person name="Tsamla T."/>
            <person name="Vassiliev H."/>
            <person name="Vo A."/>
            <person name="Wangchuk T."/>
            <person name="Wangdi T."/>
            <person name="Weiand M."/>
            <person name="Wilkinson J."/>
            <person name="Wilson A."/>
            <person name="Yadav S."/>
            <person name="Young G."/>
            <person name="Yu Q."/>
            <person name="Zembek L."/>
            <person name="Zhong D."/>
            <person name="Zimmer A."/>
            <person name="Zwirko Z."/>
            <person name="Jaffe D.B."/>
            <person name="Alvarez P."/>
            <person name="Brockman W."/>
            <person name="Butler J."/>
            <person name="Chin C."/>
            <person name="Gnerre S."/>
            <person name="Grabherr M."/>
            <person name="Kleber M."/>
            <person name="Mauceli E."/>
            <person name="MacCallum I."/>
        </authorList>
    </citation>
    <scope>NUCLEOTIDE SEQUENCE [LARGE SCALE GENOMIC DNA]</scope>
    <source>
        <strain evidence="5">Tai18E2 / Tucson 14021-0261.01</strain>
    </source>
</reference>
<dbReference type="GO" id="GO:0003723">
    <property type="term" value="F:RNA binding"/>
    <property type="evidence" value="ECO:0007669"/>
    <property type="project" value="UniProtKB-UniRule"/>
</dbReference>
<dbReference type="InterPro" id="IPR000504">
    <property type="entry name" value="RRM_dom"/>
</dbReference>
<dbReference type="Gene3D" id="3.30.70.330">
    <property type="match status" value="1"/>
</dbReference>
<dbReference type="OrthoDB" id="1099063at2759"/>
<accession>B4PXJ7</accession>
<dbReference type="InterPro" id="IPR012677">
    <property type="entry name" value="Nucleotide-bd_a/b_plait_sf"/>
</dbReference>
<dbReference type="Proteomes" id="UP000002282">
    <property type="component" value="Chromosome X"/>
</dbReference>
<dbReference type="PANTHER" id="PTHR23295:SF6">
    <property type="entry name" value="NEOSIN, ISOFORM A"/>
    <property type="match status" value="1"/>
</dbReference>
<evidence type="ECO:0000259" key="3">
    <source>
        <dbReference type="PROSITE" id="PS50102"/>
    </source>
</evidence>
<dbReference type="AlphaFoldDB" id="B4PXJ7"/>
<gene>
    <name evidence="4" type="primary">Dyak\GE16653</name>
    <name evidence="4" type="synonym">dyak_GLEANR_18054</name>
    <name evidence="4" type="synonym">GE16653</name>
    <name evidence="4" type="ORF">Dyak_GE16653</name>
</gene>
<keyword evidence="1 2" id="KW-0694">RNA-binding</keyword>
<dbReference type="InterPro" id="IPR052600">
    <property type="entry name" value="Nuc_rcpt_coact/corep"/>
</dbReference>
<dbReference type="KEGG" id="dya:Dyak_GE16653"/>
<dbReference type="SMART" id="SM00360">
    <property type="entry name" value="RRM"/>
    <property type="match status" value="1"/>
</dbReference>
<dbReference type="SUPFAM" id="SSF54928">
    <property type="entry name" value="RNA-binding domain, RBD"/>
    <property type="match status" value="1"/>
</dbReference>
<dbReference type="HOGENOM" id="CLU_116444_0_0_1"/>
<dbReference type="Pfam" id="PF00076">
    <property type="entry name" value="RRM_1"/>
    <property type="match status" value="1"/>
</dbReference>
<sequence>MPVNNISGIKLSSGPTHLRSRILVRNLPTCTRHELARLCIPFGEILGSLVLGNHGFIQFARESDAKTAIQILDQSIFKSKLILVSSASFRSLRASKITIGPVEKEEHDRVA</sequence>
<dbReference type="PhylomeDB" id="B4PXJ7"/>
<evidence type="ECO:0000256" key="1">
    <source>
        <dbReference type="ARBA" id="ARBA00022884"/>
    </source>
</evidence>
<dbReference type="EMBL" id="CM000162">
    <property type="protein sequence ID" value="EDX00850.1"/>
    <property type="molecule type" value="Genomic_DNA"/>
</dbReference>
<evidence type="ECO:0000256" key="2">
    <source>
        <dbReference type="PROSITE-ProRule" id="PRU00176"/>
    </source>
</evidence>
<dbReference type="PANTHER" id="PTHR23295">
    <property type="entry name" value="NUCLEAR RECEPTOR COACTIVATOR 5-RELATED"/>
    <property type="match status" value="1"/>
</dbReference>
<protein>
    <recommendedName>
        <fullName evidence="3">RRM domain-containing protein</fullName>
    </recommendedName>
</protein>
<proteinExistence type="predicted"/>
<dbReference type="InterPro" id="IPR035979">
    <property type="entry name" value="RBD_domain_sf"/>
</dbReference>